<dbReference type="InterPro" id="IPR000889">
    <property type="entry name" value="Glutathione_peroxidase"/>
</dbReference>
<evidence type="ECO:0000256" key="3">
    <source>
        <dbReference type="ARBA" id="ARBA00023002"/>
    </source>
</evidence>
<dbReference type="GO" id="GO:0034599">
    <property type="term" value="P:cellular response to oxidative stress"/>
    <property type="evidence" value="ECO:0007669"/>
    <property type="project" value="TreeGrafter"/>
</dbReference>
<dbReference type="PIRSF" id="PIRSF000303">
    <property type="entry name" value="Glutathion_perox"/>
    <property type="match status" value="1"/>
</dbReference>
<protein>
    <recommendedName>
        <fullName evidence="5">Glutathione peroxidase</fullName>
    </recommendedName>
</protein>
<organism evidence="6 7">
    <name type="scientific">Macrococcoides goetzii</name>
    <dbReference type="NCBI Taxonomy" id="1891097"/>
    <lineage>
        <taxon>Bacteria</taxon>
        <taxon>Bacillati</taxon>
        <taxon>Bacillota</taxon>
        <taxon>Bacilli</taxon>
        <taxon>Bacillales</taxon>
        <taxon>Staphylococcaceae</taxon>
        <taxon>Macrococcoides</taxon>
    </lineage>
</organism>
<keyword evidence="3 5" id="KW-0560">Oxidoreductase</keyword>
<dbReference type="PRINTS" id="PR01011">
    <property type="entry name" value="GLUTPROXDASE"/>
</dbReference>
<gene>
    <name evidence="6" type="ORF">BFS35_003445</name>
</gene>
<dbReference type="SUPFAM" id="SSF52833">
    <property type="entry name" value="Thioredoxin-like"/>
    <property type="match status" value="1"/>
</dbReference>
<dbReference type="InterPro" id="IPR036249">
    <property type="entry name" value="Thioredoxin-like_sf"/>
</dbReference>
<dbReference type="Gene3D" id="3.40.30.10">
    <property type="entry name" value="Glutaredoxin"/>
    <property type="match status" value="1"/>
</dbReference>
<sequence>MSIYDINVTNTKHETYPLSQYKGKAMLIVNTASECGFTKQFDGLEKIYQQYKDQNFIVLGFPCNQFGNQEPGDGAEAEQNCRLNFGVTFPMHDKIEVNGDNAHPLFKYLKQETKGLLGDGIKWNFTKFLVDKDGNVVNRYAPTKTPESLTEDIENLL</sequence>
<dbReference type="AlphaFoldDB" id="A0A2G5NS94"/>
<evidence type="ECO:0000256" key="1">
    <source>
        <dbReference type="ARBA" id="ARBA00006926"/>
    </source>
</evidence>
<comment type="similarity">
    <text evidence="1 5">Belongs to the glutathione peroxidase family.</text>
</comment>
<dbReference type="EMBL" id="MJBI02000001">
    <property type="protein sequence ID" value="RAI82750.1"/>
    <property type="molecule type" value="Genomic_DNA"/>
</dbReference>
<comment type="caution">
    <text evidence="6">The sequence shown here is derived from an EMBL/GenBank/DDBJ whole genome shotgun (WGS) entry which is preliminary data.</text>
</comment>
<dbReference type="PROSITE" id="PS00460">
    <property type="entry name" value="GLUTATHIONE_PEROXID_1"/>
    <property type="match status" value="1"/>
</dbReference>
<evidence type="ECO:0000313" key="6">
    <source>
        <dbReference type="EMBL" id="RAI82750.1"/>
    </source>
</evidence>
<keyword evidence="2 5" id="KW-0575">Peroxidase</keyword>
<dbReference type="PANTHER" id="PTHR11592">
    <property type="entry name" value="GLUTATHIONE PEROXIDASE"/>
    <property type="match status" value="1"/>
</dbReference>
<accession>A0A2G5NS94</accession>
<dbReference type="FunFam" id="3.40.30.10:FF:000010">
    <property type="entry name" value="Glutathione peroxidase"/>
    <property type="match status" value="1"/>
</dbReference>
<dbReference type="PROSITE" id="PS51355">
    <property type="entry name" value="GLUTATHIONE_PEROXID_3"/>
    <property type="match status" value="1"/>
</dbReference>
<evidence type="ECO:0000256" key="2">
    <source>
        <dbReference type="ARBA" id="ARBA00022559"/>
    </source>
</evidence>
<dbReference type="CDD" id="cd00340">
    <property type="entry name" value="GSH_Peroxidase"/>
    <property type="match status" value="1"/>
</dbReference>
<dbReference type="RefSeq" id="WP_099577822.1">
    <property type="nucleotide sequence ID" value="NZ_MJBI02000001.1"/>
</dbReference>
<evidence type="ECO:0000256" key="4">
    <source>
        <dbReference type="PIRSR" id="PIRSR000303-1"/>
    </source>
</evidence>
<dbReference type="InterPro" id="IPR029760">
    <property type="entry name" value="GPX_CS"/>
</dbReference>
<dbReference type="PANTHER" id="PTHR11592:SF78">
    <property type="entry name" value="GLUTATHIONE PEROXIDASE"/>
    <property type="match status" value="1"/>
</dbReference>
<dbReference type="GO" id="GO:0004601">
    <property type="term" value="F:peroxidase activity"/>
    <property type="evidence" value="ECO:0007669"/>
    <property type="project" value="UniProtKB-KW"/>
</dbReference>
<keyword evidence="7" id="KW-1185">Reference proteome</keyword>
<reference evidence="6 7" key="1">
    <citation type="journal article" date="2018" name="Front. Microbiol.">
        <title>Description and Comparative Genomics of Macrococcus caseolyticus subsp. hominis subsp. nov., Macrococcus goetzii sp. nov., Macrococcus epidermidis sp. nov., and Macrococcus bohemicus sp. nov., Novel Macrococci From Human Clinical Material With Virulence Potential and Suspected Uptake of Foreign DNA by Natural Transformation.</title>
        <authorList>
            <person name="Maslanova I."/>
            <person name="Wertheimer Z."/>
            <person name="Sedlacek I."/>
            <person name="Svec P."/>
            <person name="Indrakova A."/>
            <person name="Kovarovic V."/>
            <person name="Schumann P."/>
            <person name="Sproer C."/>
            <person name="Kralova S."/>
            <person name="Sedo O."/>
            <person name="Kristofova L."/>
            <person name="Vrbovska V."/>
            <person name="Fuzik T."/>
            <person name="Petras P."/>
            <person name="Zdrahal Z."/>
            <person name="Ruzickova V."/>
            <person name="Doskar J."/>
            <person name="Pantucek R."/>
        </authorList>
    </citation>
    <scope>NUCLEOTIDE SEQUENCE [LARGE SCALE GENOMIC DNA]</scope>
    <source>
        <strain evidence="6 7">CCM 4927</strain>
    </source>
</reference>
<dbReference type="Pfam" id="PF00255">
    <property type="entry name" value="GSHPx"/>
    <property type="match status" value="1"/>
</dbReference>
<dbReference type="PROSITE" id="PS00763">
    <property type="entry name" value="GLUTATHIONE_PEROXID_2"/>
    <property type="match status" value="1"/>
</dbReference>
<evidence type="ECO:0000313" key="7">
    <source>
        <dbReference type="Proteomes" id="UP000229523"/>
    </source>
</evidence>
<feature type="active site" evidence="4">
    <location>
        <position position="35"/>
    </location>
</feature>
<dbReference type="InterPro" id="IPR029759">
    <property type="entry name" value="GPX_AS"/>
</dbReference>
<evidence type="ECO:0000256" key="5">
    <source>
        <dbReference type="RuleBase" id="RU000499"/>
    </source>
</evidence>
<name>A0A2G5NS94_9STAP</name>
<proteinExistence type="inferred from homology"/>
<dbReference type="Proteomes" id="UP000229523">
    <property type="component" value="Unassembled WGS sequence"/>
</dbReference>